<feature type="compositionally biased region" description="Gly residues" evidence="1">
    <location>
        <begin position="1"/>
        <end position="10"/>
    </location>
</feature>
<feature type="region of interest" description="Disordered" evidence="1">
    <location>
        <begin position="1"/>
        <end position="22"/>
    </location>
</feature>
<protein>
    <submittedName>
        <fullName evidence="2">Uncharacterized protein</fullName>
    </submittedName>
</protein>
<dbReference type="Proteomes" id="UP000287651">
    <property type="component" value="Unassembled WGS sequence"/>
</dbReference>
<evidence type="ECO:0000313" key="2">
    <source>
        <dbReference type="EMBL" id="RRT31964.1"/>
    </source>
</evidence>
<sequence>MGGTCRGGACGHRHRPQPGHKGWLPAVRLQGAAPQPWLCLQGRPLVGATANRGNAYARQHCSPARCRPRATAPAHTDGMQRCHPRKGGDAKGAKGLGHFF</sequence>
<comment type="caution">
    <text evidence="2">The sequence shown here is derived from an EMBL/GenBank/DDBJ whole genome shotgun (WGS) entry which is preliminary data.</text>
</comment>
<organism evidence="2 3">
    <name type="scientific">Ensete ventricosum</name>
    <name type="common">Abyssinian banana</name>
    <name type="synonym">Musa ensete</name>
    <dbReference type="NCBI Taxonomy" id="4639"/>
    <lineage>
        <taxon>Eukaryota</taxon>
        <taxon>Viridiplantae</taxon>
        <taxon>Streptophyta</taxon>
        <taxon>Embryophyta</taxon>
        <taxon>Tracheophyta</taxon>
        <taxon>Spermatophyta</taxon>
        <taxon>Magnoliopsida</taxon>
        <taxon>Liliopsida</taxon>
        <taxon>Zingiberales</taxon>
        <taxon>Musaceae</taxon>
        <taxon>Ensete</taxon>
    </lineage>
</organism>
<accession>A0A426WXB1</accession>
<dbReference type="EMBL" id="AMZH03034578">
    <property type="protein sequence ID" value="RRT31964.1"/>
    <property type="molecule type" value="Genomic_DNA"/>
</dbReference>
<name>A0A426WXB1_ENSVE</name>
<evidence type="ECO:0000256" key="1">
    <source>
        <dbReference type="SAM" id="MobiDB-lite"/>
    </source>
</evidence>
<feature type="region of interest" description="Disordered" evidence="1">
    <location>
        <begin position="67"/>
        <end position="100"/>
    </location>
</feature>
<proteinExistence type="predicted"/>
<evidence type="ECO:0000313" key="3">
    <source>
        <dbReference type="Proteomes" id="UP000287651"/>
    </source>
</evidence>
<dbReference type="AlphaFoldDB" id="A0A426WXB1"/>
<gene>
    <name evidence="2" type="ORF">B296_00037128</name>
</gene>
<reference evidence="2 3" key="1">
    <citation type="journal article" date="2014" name="Agronomy (Basel)">
        <title>A Draft Genome Sequence for Ensete ventricosum, the Drought-Tolerant Tree Against Hunger.</title>
        <authorList>
            <person name="Harrison J."/>
            <person name="Moore K.A."/>
            <person name="Paszkiewicz K."/>
            <person name="Jones T."/>
            <person name="Grant M."/>
            <person name="Ambacheew D."/>
            <person name="Muzemil S."/>
            <person name="Studholme D.J."/>
        </authorList>
    </citation>
    <scope>NUCLEOTIDE SEQUENCE [LARGE SCALE GENOMIC DNA]</scope>
</reference>